<dbReference type="Gene3D" id="1.25.40.10">
    <property type="entry name" value="Tetratricopeptide repeat domain"/>
    <property type="match status" value="1"/>
</dbReference>
<name>A0A851GFG4_9BACT</name>
<comment type="caution">
    <text evidence="2">The sequence shown here is derived from an EMBL/GenBank/DDBJ whole genome shotgun (WGS) entry which is preliminary data.</text>
</comment>
<feature type="signal peptide" evidence="1">
    <location>
        <begin position="1"/>
        <end position="17"/>
    </location>
</feature>
<dbReference type="RefSeq" id="WP_178931016.1">
    <property type="nucleotide sequence ID" value="NZ_JACBAZ010000001.1"/>
</dbReference>
<reference evidence="2 3" key="1">
    <citation type="submission" date="2020-07" db="EMBL/GenBank/DDBJ databases">
        <title>Roseicoccus Jingziensis gen. nov., sp. nov., isolated from coastal seawater.</title>
        <authorList>
            <person name="Feng X."/>
        </authorList>
    </citation>
    <scope>NUCLEOTIDE SEQUENCE [LARGE SCALE GENOMIC DNA]</scope>
    <source>
        <strain evidence="2 3">N1E253</strain>
    </source>
</reference>
<keyword evidence="1" id="KW-0732">Signal</keyword>
<evidence type="ECO:0000313" key="3">
    <source>
        <dbReference type="Proteomes" id="UP000557872"/>
    </source>
</evidence>
<dbReference type="InterPro" id="IPR022265">
    <property type="entry name" value="CHP03790"/>
</dbReference>
<organism evidence="2 3">
    <name type="scientific">Oceaniferula marina</name>
    <dbReference type="NCBI Taxonomy" id="2748318"/>
    <lineage>
        <taxon>Bacteria</taxon>
        <taxon>Pseudomonadati</taxon>
        <taxon>Verrucomicrobiota</taxon>
        <taxon>Verrucomicrobiia</taxon>
        <taxon>Verrucomicrobiales</taxon>
        <taxon>Verrucomicrobiaceae</taxon>
        <taxon>Oceaniferula</taxon>
    </lineage>
</organism>
<evidence type="ECO:0000256" key="1">
    <source>
        <dbReference type="SAM" id="SignalP"/>
    </source>
</evidence>
<dbReference type="SUPFAM" id="SSF81901">
    <property type="entry name" value="HCP-like"/>
    <property type="match status" value="1"/>
</dbReference>
<dbReference type="EMBL" id="JACBAZ010000001">
    <property type="protein sequence ID" value="NWK54491.1"/>
    <property type="molecule type" value="Genomic_DNA"/>
</dbReference>
<gene>
    <name evidence="2" type="ORF">HW115_02635</name>
</gene>
<accession>A0A851GFG4</accession>
<dbReference type="Proteomes" id="UP000557872">
    <property type="component" value="Unassembled WGS sequence"/>
</dbReference>
<dbReference type="InterPro" id="IPR011990">
    <property type="entry name" value="TPR-like_helical_dom_sf"/>
</dbReference>
<dbReference type="NCBIfam" id="TIGR03790">
    <property type="entry name" value="TIGR03790 family protein"/>
    <property type="match status" value="1"/>
</dbReference>
<proteinExistence type="predicted"/>
<feature type="chain" id="PRO_5032333589" evidence="1">
    <location>
        <begin position="18"/>
        <end position="522"/>
    </location>
</feature>
<evidence type="ECO:0000313" key="2">
    <source>
        <dbReference type="EMBL" id="NWK54491.1"/>
    </source>
</evidence>
<dbReference type="AlphaFoldDB" id="A0A851GFG4"/>
<sequence>MKTIPLLFLLGCSILTAKPIAPESVAILYNNQIPESEALARHYAKARNIPRSNLVGLELSSKDEITREEYNSSLRDPIRALFVSRGWWKMAKTKEGKILPGQSKITTLVSMRGVPFKIKRQAVKQTGESKLPKHFAQANEAAVDSELAMVGVHDLPTLGPINNPYFKKESSISEAKLPFLLLVGRIDGPSYKLCKRLISDAAATEKRGLWGMAYIDLAKKGGGYVAGDQWMENIGKLNRQVGIPTAIDRNKQTFTTNYPMSDAAIYYGWYTTNFNGPLLNPHFNFRRGAVAVHLHSYSASHLRNAKSRWTGPILEKGAAATVGNVYEPYLHLTHHLDIFHDRLLKGYSLVEAAYMANPALSWQALVLGDPLYRPFIHFEGGGEKDDFDRDYRAIRMANQIWKDKPETMVKKLRTKAAELGNATLYEYLGLWHREQKQNEVAIAFFQTASKKHMLSADRLRQWIYTADIHRQSGNKVLAIETLKKAKLIIPQIPESQSVTALLNILDPPPPPPAQQKANAAKP</sequence>
<keyword evidence="3" id="KW-1185">Reference proteome</keyword>
<protein>
    <submittedName>
        <fullName evidence="2">TIGR03790 family protein</fullName>
    </submittedName>
</protein>